<dbReference type="EMBL" id="BAABHV010000022">
    <property type="protein sequence ID" value="GAA5061305.1"/>
    <property type="molecule type" value="Genomic_DNA"/>
</dbReference>
<organism evidence="1 2">
    <name type="scientific">Erythrobacter westpacificensis</name>
    <dbReference type="NCBI Taxonomy" id="1055231"/>
    <lineage>
        <taxon>Bacteria</taxon>
        <taxon>Pseudomonadati</taxon>
        <taxon>Pseudomonadota</taxon>
        <taxon>Alphaproteobacteria</taxon>
        <taxon>Sphingomonadales</taxon>
        <taxon>Erythrobacteraceae</taxon>
        <taxon>Erythrobacter/Porphyrobacter group</taxon>
        <taxon>Erythrobacter</taxon>
    </lineage>
</organism>
<keyword evidence="2" id="KW-1185">Reference proteome</keyword>
<sequence length="57" mass="6511">MGLDEYLQVQVPTETKQALERHAVQERVPMRVVVLRALSKYGISVPADSMVDRRKQS</sequence>
<comment type="caution">
    <text evidence="1">The sequence shown here is derived from an EMBL/GenBank/DDBJ whole genome shotgun (WGS) entry which is preliminary data.</text>
</comment>
<accession>A0ABP9KLA8</accession>
<gene>
    <name evidence="1" type="ORF">GCM10023208_30500</name>
</gene>
<proteinExistence type="predicted"/>
<reference evidence="2" key="1">
    <citation type="journal article" date="2019" name="Int. J. Syst. Evol. Microbiol.">
        <title>The Global Catalogue of Microorganisms (GCM) 10K type strain sequencing project: providing services to taxonomists for standard genome sequencing and annotation.</title>
        <authorList>
            <consortium name="The Broad Institute Genomics Platform"/>
            <consortium name="The Broad Institute Genome Sequencing Center for Infectious Disease"/>
            <person name="Wu L."/>
            <person name="Ma J."/>
        </authorList>
    </citation>
    <scope>NUCLEOTIDE SEQUENCE [LARGE SCALE GENOMIC DNA]</scope>
    <source>
        <strain evidence="2">JCM 18014</strain>
    </source>
</reference>
<evidence type="ECO:0000313" key="2">
    <source>
        <dbReference type="Proteomes" id="UP001500518"/>
    </source>
</evidence>
<evidence type="ECO:0000313" key="1">
    <source>
        <dbReference type="EMBL" id="GAA5061305.1"/>
    </source>
</evidence>
<name>A0ABP9KLA8_9SPHN</name>
<dbReference type="Proteomes" id="UP001500518">
    <property type="component" value="Unassembled WGS sequence"/>
</dbReference>
<evidence type="ECO:0008006" key="3">
    <source>
        <dbReference type="Google" id="ProtNLM"/>
    </source>
</evidence>
<protein>
    <recommendedName>
        <fullName evidence="3">CopG family transcriptional regulator</fullName>
    </recommendedName>
</protein>